<evidence type="ECO:0000313" key="2">
    <source>
        <dbReference type="Proteomes" id="UP000094197"/>
    </source>
</evidence>
<reference evidence="1 2" key="1">
    <citation type="submission" date="2016-04" db="EMBL/GenBank/DDBJ databases">
        <title>Complete genome seqeunce of Leptospira alstonii serovar Room22.</title>
        <authorList>
            <person name="Nally J.E."/>
            <person name="Bayles D.O."/>
            <person name="Hurley D."/>
            <person name="Fanning S."/>
            <person name="McMahon B.J."/>
            <person name="Arent Z."/>
        </authorList>
    </citation>
    <scope>NUCLEOTIDE SEQUENCE [LARGE SCALE GENOMIC DNA]</scope>
    <source>
        <strain evidence="1 2">GWTS #1</strain>
    </source>
</reference>
<dbReference type="RefSeq" id="WP_069609378.1">
    <property type="nucleotide sequence ID" value="NZ_CP015217.1"/>
</dbReference>
<dbReference type="KEGG" id="laj:A0128_17440"/>
<dbReference type="Proteomes" id="UP000094197">
    <property type="component" value="Chromosome 1"/>
</dbReference>
<protein>
    <submittedName>
        <fullName evidence="1">Uncharacterized protein</fullName>
    </submittedName>
</protein>
<sequence>MRHLQFFAVAVLLSFSWDVFCECSMCYEILYVEVTDTSGRKEKFFLDLPPEIENSNGNLPSIRLNNSGHFGQLKIEKIGKRTKQISLYKKIEKSIDANGDKSYCSKQKRNTIKINSIRRIMIIRHIQNVYSPIVYCKNTSVRL</sequence>
<name>A0A1D7V2T9_9LEPT</name>
<dbReference type="EMBL" id="CP015217">
    <property type="protein sequence ID" value="AOP36156.1"/>
    <property type="molecule type" value="Genomic_DNA"/>
</dbReference>
<evidence type="ECO:0000313" key="1">
    <source>
        <dbReference type="EMBL" id="AOP36156.1"/>
    </source>
</evidence>
<accession>A0A1D7V2T9</accession>
<proteinExistence type="predicted"/>
<keyword evidence="2" id="KW-1185">Reference proteome</keyword>
<dbReference type="AlphaFoldDB" id="A0A1D7V2T9"/>
<organism evidence="1 2">
    <name type="scientific">Leptospira tipperaryensis</name>
    <dbReference type="NCBI Taxonomy" id="2564040"/>
    <lineage>
        <taxon>Bacteria</taxon>
        <taxon>Pseudomonadati</taxon>
        <taxon>Spirochaetota</taxon>
        <taxon>Spirochaetia</taxon>
        <taxon>Leptospirales</taxon>
        <taxon>Leptospiraceae</taxon>
        <taxon>Leptospira</taxon>
    </lineage>
</organism>
<gene>
    <name evidence="1" type="ORF">A0128_17440</name>
</gene>